<sequence>MTLFFGFVVLIANAQPTNSGETSPEKSTFEANMFLGQREKVNLMLAVRQPKRVTIRLKDARHAVLYRESLRKAPANHWRKFNFEGMKTGTYYLEISSGQQVMVRQIEVGLLPATQPQRFISYVPAK</sequence>
<dbReference type="EMBL" id="JBHSMA010000002">
    <property type="protein sequence ID" value="MFC5409260.1"/>
    <property type="molecule type" value="Genomic_DNA"/>
</dbReference>
<dbReference type="RefSeq" id="WP_379842939.1">
    <property type="nucleotide sequence ID" value="NZ_JBHSMA010000002.1"/>
</dbReference>
<evidence type="ECO:0000313" key="1">
    <source>
        <dbReference type="EMBL" id="MFC5409260.1"/>
    </source>
</evidence>
<accession>A0ABW0I9S3</accession>
<gene>
    <name evidence="1" type="ORF">ACFPMF_08080</name>
</gene>
<reference evidence="2" key="1">
    <citation type="journal article" date="2019" name="Int. J. Syst. Evol. Microbiol.">
        <title>The Global Catalogue of Microorganisms (GCM) 10K type strain sequencing project: providing services to taxonomists for standard genome sequencing and annotation.</title>
        <authorList>
            <consortium name="The Broad Institute Genomics Platform"/>
            <consortium name="The Broad Institute Genome Sequencing Center for Infectious Disease"/>
            <person name="Wu L."/>
            <person name="Ma J."/>
        </authorList>
    </citation>
    <scope>NUCLEOTIDE SEQUENCE [LARGE SCALE GENOMIC DNA]</scope>
    <source>
        <strain evidence="2">CCUG 55250</strain>
    </source>
</reference>
<evidence type="ECO:0008006" key="3">
    <source>
        <dbReference type="Google" id="ProtNLM"/>
    </source>
</evidence>
<protein>
    <recommendedName>
        <fullName evidence="3">T9SS type A sorting domain-containing protein</fullName>
    </recommendedName>
</protein>
<name>A0ABW0I9S3_9BACT</name>
<dbReference type="Proteomes" id="UP001596106">
    <property type="component" value="Unassembled WGS sequence"/>
</dbReference>
<proteinExistence type="predicted"/>
<keyword evidence="2" id="KW-1185">Reference proteome</keyword>
<organism evidence="1 2">
    <name type="scientific">Larkinella bovis</name>
    <dbReference type="NCBI Taxonomy" id="683041"/>
    <lineage>
        <taxon>Bacteria</taxon>
        <taxon>Pseudomonadati</taxon>
        <taxon>Bacteroidota</taxon>
        <taxon>Cytophagia</taxon>
        <taxon>Cytophagales</taxon>
        <taxon>Spirosomataceae</taxon>
        <taxon>Larkinella</taxon>
    </lineage>
</organism>
<comment type="caution">
    <text evidence="1">The sequence shown here is derived from an EMBL/GenBank/DDBJ whole genome shotgun (WGS) entry which is preliminary data.</text>
</comment>
<evidence type="ECO:0000313" key="2">
    <source>
        <dbReference type="Proteomes" id="UP001596106"/>
    </source>
</evidence>